<evidence type="ECO:0000313" key="1">
    <source>
        <dbReference type="EMBL" id="MCI00260.1"/>
    </source>
</evidence>
<sequence>MFPGGGYDLRWKYFLVAAAMMARSDSSRQWRSYQKSGNYYYISNLLKLGSRILMGQVTEDQKKL</sequence>
<dbReference type="AlphaFoldDB" id="A0A392NLZ5"/>
<evidence type="ECO:0000313" key="2">
    <source>
        <dbReference type="Proteomes" id="UP000265520"/>
    </source>
</evidence>
<dbReference type="Proteomes" id="UP000265520">
    <property type="component" value="Unassembled WGS sequence"/>
</dbReference>
<keyword evidence="2" id="KW-1185">Reference proteome</keyword>
<proteinExistence type="predicted"/>
<dbReference type="EMBL" id="LXQA010042686">
    <property type="protein sequence ID" value="MCI00260.1"/>
    <property type="molecule type" value="Genomic_DNA"/>
</dbReference>
<name>A0A392NLZ5_9FABA</name>
<organism evidence="1 2">
    <name type="scientific">Trifolium medium</name>
    <dbReference type="NCBI Taxonomy" id="97028"/>
    <lineage>
        <taxon>Eukaryota</taxon>
        <taxon>Viridiplantae</taxon>
        <taxon>Streptophyta</taxon>
        <taxon>Embryophyta</taxon>
        <taxon>Tracheophyta</taxon>
        <taxon>Spermatophyta</taxon>
        <taxon>Magnoliopsida</taxon>
        <taxon>eudicotyledons</taxon>
        <taxon>Gunneridae</taxon>
        <taxon>Pentapetalae</taxon>
        <taxon>rosids</taxon>
        <taxon>fabids</taxon>
        <taxon>Fabales</taxon>
        <taxon>Fabaceae</taxon>
        <taxon>Papilionoideae</taxon>
        <taxon>50 kb inversion clade</taxon>
        <taxon>NPAAA clade</taxon>
        <taxon>Hologalegina</taxon>
        <taxon>IRL clade</taxon>
        <taxon>Trifolieae</taxon>
        <taxon>Trifolium</taxon>
    </lineage>
</organism>
<comment type="caution">
    <text evidence="1">The sequence shown here is derived from an EMBL/GenBank/DDBJ whole genome shotgun (WGS) entry which is preliminary data.</text>
</comment>
<protein>
    <submittedName>
        <fullName evidence="1">Uncharacterized protein</fullName>
    </submittedName>
</protein>
<accession>A0A392NLZ5</accession>
<reference evidence="1 2" key="1">
    <citation type="journal article" date="2018" name="Front. Plant Sci.">
        <title>Red Clover (Trifolium pratense) and Zigzag Clover (T. medium) - A Picture of Genomic Similarities and Differences.</title>
        <authorList>
            <person name="Dluhosova J."/>
            <person name="Istvanek J."/>
            <person name="Nedelnik J."/>
            <person name="Repkova J."/>
        </authorList>
    </citation>
    <scope>NUCLEOTIDE SEQUENCE [LARGE SCALE GENOMIC DNA]</scope>
    <source>
        <strain evidence="2">cv. 10/8</strain>
        <tissue evidence="1">Leaf</tissue>
    </source>
</reference>